<dbReference type="EC" id="3.6.1.57" evidence="4"/>
<dbReference type="SUPFAM" id="SSF53756">
    <property type="entry name" value="UDP-Glycosyltransferase/glycogen phosphorylase"/>
    <property type="match status" value="1"/>
</dbReference>
<name>A0A3E0U119_9GAMM</name>
<dbReference type="EMBL" id="QUOT01000001">
    <property type="protein sequence ID" value="REL30273.1"/>
    <property type="molecule type" value="Genomic_DNA"/>
</dbReference>
<organism evidence="4 5">
    <name type="scientific">Thalassotalea euphylliae</name>
    <dbReference type="NCBI Taxonomy" id="1655234"/>
    <lineage>
        <taxon>Bacteria</taxon>
        <taxon>Pseudomonadati</taxon>
        <taxon>Pseudomonadota</taxon>
        <taxon>Gammaproteobacteria</taxon>
        <taxon>Alteromonadales</taxon>
        <taxon>Colwelliaceae</taxon>
        <taxon>Thalassotalea</taxon>
    </lineage>
</organism>
<feature type="active site" description="Proton acceptor" evidence="1">
    <location>
        <position position="18"/>
    </location>
</feature>
<dbReference type="Gene3D" id="3.40.50.11190">
    <property type="match status" value="1"/>
</dbReference>
<evidence type="ECO:0000256" key="1">
    <source>
        <dbReference type="PIRSR" id="PIRSR620023-1"/>
    </source>
</evidence>
<dbReference type="Proteomes" id="UP000256899">
    <property type="component" value="Unassembled WGS sequence"/>
</dbReference>
<dbReference type="RefSeq" id="WP_116014494.1">
    <property type="nucleotide sequence ID" value="NZ_QUOT01000001.1"/>
</dbReference>
<dbReference type="PANTHER" id="PTHR21015">
    <property type="entry name" value="UDP-N-ACETYLGLUCOSAMINE--N-ACETYLMURAMYL-(PENTAPEPTIDE) PYROPHOSPHORYL-UNDECAPRENOL N-ACETYLGLUCOSAMINE TRANSFERASE 1"/>
    <property type="match status" value="1"/>
</dbReference>
<evidence type="ECO:0000313" key="5">
    <source>
        <dbReference type="Proteomes" id="UP000256899"/>
    </source>
</evidence>
<dbReference type="Pfam" id="PF04101">
    <property type="entry name" value="Glyco_tran_28_C"/>
    <property type="match status" value="1"/>
</dbReference>
<dbReference type="GO" id="GO:0016787">
    <property type="term" value="F:hydrolase activity"/>
    <property type="evidence" value="ECO:0007669"/>
    <property type="project" value="UniProtKB-KW"/>
</dbReference>
<dbReference type="NCBIfam" id="TIGR03590">
    <property type="entry name" value="PseG"/>
    <property type="match status" value="1"/>
</dbReference>
<comment type="caution">
    <text evidence="4">The sequence shown here is derived from an EMBL/GenBank/DDBJ whole genome shotgun (WGS) entry which is preliminary data.</text>
</comment>
<dbReference type="AlphaFoldDB" id="A0A3E0U119"/>
<accession>A0A3E0U119</accession>
<dbReference type="InterPro" id="IPR007235">
    <property type="entry name" value="Glyco_trans_28_C"/>
</dbReference>
<proteinExistence type="predicted"/>
<reference evidence="5" key="1">
    <citation type="submission" date="2018-08" db="EMBL/GenBank/DDBJ databases">
        <title>Thalassotalea euphylliae genome.</title>
        <authorList>
            <person name="Summers S."/>
            <person name="Rice S.A."/>
            <person name="Freckelton M.L."/>
            <person name="Nedved B.T."/>
            <person name="Hadfield M.G."/>
        </authorList>
    </citation>
    <scope>NUCLEOTIDE SEQUENCE [LARGE SCALE GENOMIC DNA]</scope>
    <source>
        <strain evidence="5">H3</strain>
    </source>
</reference>
<feature type="domain" description="Glycosyl transferase family 28 C-terminal" evidence="3">
    <location>
        <begin position="216"/>
        <end position="350"/>
    </location>
</feature>
<protein>
    <submittedName>
        <fullName evidence="4">UDP-2,4-diacetamido-2,4, 6-trideoxy-beta-L-altropyranose hydrolase</fullName>
        <ecNumber evidence="4">3.6.1.57</ecNumber>
    </submittedName>
</protein>
<evidence type="ECO:0000256" key="2">
    <source>
        <dbReference type="PIRSR" id="PIRSR620023-2"/>
    </source>
</evidence>
<dbReference type="GO" id="GO:0016758">
    <property type="term" value="F:hexosyltransferase activity"/>
    <property type="evidence" value="ECO:0007669"/>
    <property type="project" value="InterPro"/>
</dbReference>
<keyword evidence="5" id="KW-1185">Reference proteome</keyword>
<dbReference type="Gene3D" id="3.40.50.2000">
    <property type="entry name" value="Glycogen Phosphorylase B"/>
    <property type="match status" value="1"/>
</dbReference>
<dbReference type="InterPro" id="IPR020023">
    <property type="entry name" value="PseG"/>
</dbReference>
<dbReference type="PANTHER" id="PTHR21015:SF22">
    <property type="entry name" value="GLYCOSYLTRANSFERASE"/>
    <property type="match status" value="1"/>
</dbReference>
<evidence type="ECO:0000313" key="4">
    <source>
        <dbReference type="EMBL" id="REL30273.1"/>
    </source>
</evidence>
<evidence type="ECO:0000259" key="3">
    <source>
        <dbReference type="Pfam" id="PF04101"/>
    </source>
</evidence>
<gene>
    <name evidence="4" type="primary">pseG</name>
    <name evidence="4" type="ORF">DXX94_05885</name>
</gene>
<keyword evidence="4" id="KW-0378">Hydrolase</keyword>
<feature type="binding site" evidence="2">
    <location>
        <position position="296"/>
    </location>
    <ligand>
        <name>substrate</name>
    </ligand>
</feature>
<sequence length="380" mass="42292">MMNIAIRADSSTQMGTGHIMRCLTFANALKTKCSANVYFFCRNTVGNINKAILDAGHFLIEMLPPSSVDKGHLAHSSWLGSAQDEDAKEFLMLMGHPITEATIVPKHFDFIVIDHYAIDCLWHKAVRQVTDNIVVIDDLGDRQHDCDYLIDQTFQCSTAKYENKVPLHCQLQLGTDYAMLRPEFNVEARFGLNQQQLVNKRIAQLNANLEQRRLLVMFGGTDPDNLSLQTLKLLSAQSNHYYVDIILGPSAKHIEQVKDYCDNHLQFTLHVAPKNIAQLMLNADFAIGAAGATSWERCALGLPSLLIVQARNQIEIAKALTKAGAVQSFEATELNTLLIERLAELTDSQLIQMINNSVSVCDGLGANRLVKRILLDNSSN</sequence>
<feature type="binding site" evidence="2">
    <location>
        <position position="181"/>
    </location>
    <ligand>
        <name>substrate</name>
    </ligand>
</feature>